<dbReference type="RefSeq" id="WP_209642337.1">
    <property type="nucleotide sequence ID" value="NZ_JAGINW010000001.1"/>
</dbReference>
<protein>
    <submittedName>
        <fullName evidence="4">DNA-binding NarL/FixJ family response regulator</fullName>
    </submittedName>
</protein>
<dbReference type="InterPro" id="IPR041664">
    <property type="entry name" value="AAA_16"/>
</dbReference>
<evidence type="ECO:0000313" key="4">
    <source>
        <dbReference type="EMBL" id="MBP2325093.1"/>
    </source>
</evidence>
<dbReference type="SUPFAM" id="SSF46894">
    <property type="entry name" value="C-terminal effector domain of the bipartite response regulators"/>
    <property type="match status" value="1"/>
</dbReference>
<keyword evidence="2" id="KW-0067">ATP-binding</keyword>
<evidence type="ECO:0000256" key="2">
    <source>
        <dbReference type="ARBA" id="ARBA00022840"/>
    </source>
</evidence>
<dbReference type="EMBL" id="JAGINW010000001">
    <property type="protein sequence ID" value="MBP2325093.1"/>
    <property type="molecule type" value="Genomic_DNA"/>
</dbReference>
<keyword evidence="1" id="KW-0547">Nucleotide-binding</keyword>
<dbReference type="Gene3D" id="1.25.40.10">
    <property type="entry name" value="Tetratricopeptide repeat domain"/>
    <property type="match status" value="1"/>
</dbReference>
<dbReference type="Proteomes" id="UP001519332">
    <property type="component" value="Unassembled WGS sequence"/>
</dbReference>
<dbReference type="InterPro" id="IPR036388">
    <property type="entry name" value="WH-like_DNA-bd_sf"/>
</dbReference>
<dbReference type="SUPFAM" id="SSF52540">
    <property type="entry name" value="P-loop containing nucleoside triphosphate hydrolases"/>
    <property type="match status" value="1"/>
</dbReference>
<dbReference type="SUPFAM" id="SSF48452">
    <property type="entry name" value="TPR-like"/>
    <property type="match status" value="2"/>
</dbReference>
<dbReference type="InterPro" id="IPR000792">
    <property type="entry name" value="Tscrpt_reg_LuxR_C"/>
</dbReference>
<sequence length="928" mass="98644">MTEPLLERAAEVSALHQSLERLAEGHGGIVLVEAPAGLGKTTLLRVARSRTPALGLGVLTARGAELERDFTFGVVRQLFESVLPKDVAAREKLFTGAARPTERLFATADSDSSPDDLPSSLFPLLNGLYWLLAGLSEIAPLVLVVDDAQWADLPSLRFLGFLARRLDSVAVTMIIASRTGPHDDEGLLDDILAAGDVTLLEPKELSTAAVAGLVRQALGQDAADEFCAACHAVTAGNPLFVRELLRALAANGIRPDAAAAATVKSTGPDALRRHVIARLRREPSGIQQVARAVAVLGDDTDLALVARQSGLTPLAAAAAAERLTRHGIFDHDDPPAFVHAVVRDVVLSLIPLAERSAEHERAAAVLREAGEPVARVASHLLRTTPDANPDRVNVLLAAATQARKRGSPSGATAYLLRARNEPPPPPMRSEVSRLLGICEARQYALVDAETHLREAWETAGSPAQRALCAYSLARFRNVCGAPKEAAILLTQALAELPPGQNAELAAELEGELIGIARNDLGGRTRLLEQLASFQSRPSAVADAHQAAETVFSGGPADAAVTLALRALNSDLLTPNRAAIWSAVHVLIVADRLDEAEQHLNLTMAASVQNGLLFPVPMIRAYLARIAFLRGDLAQAREHVDLGVAGSHGPKAALPALNATDVDLLIEDAQLAKAEAVVQNSVLSGNAEPRTALHLWLLGARTRLRAAQGNVNAALADAMLCGRLYQQWGAVRLLDVPWRLSAADAVQRLGERDRAVEILTEELRLARAFGVPRRIATALRGAAALAGTSHAARELLQEAVDLLKRSPARLELARTLAQLGAIHTECGDHQAGSQAIRQAAGLASDCQARGLVDRLALCDARPRSGVHAFTPAEGQVAHLAATGLTNRRIAERLFLSEKTVEAHLSRAYRKLGVRSRTELAVHMTTVAKT</sequence>
<dbReference type="Gene3D" id="1.10.10.10">
    <property type="entry name" value="Winged helix-like DNA-binding domain superfamily/Winged helix DNA-binding domain"/>
    <property type="match status" value="1"/>
</dbReference>
<name>A0ABS4TL00_9PSEU</name>
<dbReference type="InterPro" id="IPR027417">
    <property type="entry name" value="P-loop_NTPase"/>
</dbReference>
<evidence type="ECO:0000313" key="5">
    <source>
        <dbReference type="Proteomes" id="UP001519332"/>
    </source>
</evidence>
<dbReference type="Pfam" id="PF13191">
    <property type="entry name" value="AAA_16"/>
    <property type="match status" value="1"/>
</dbReference>
<dbReference type="PANTHER" id="PTHR16305:SF35">
    <property type="entry name" value="TRANSCRIPTIONAL ACTIVATOR DOMAIN"/>
    <property type="match status" value="1"/>
</dbReference>
<dbReference type="PANTHER" id="PTHR16305">
    <property type="entry name" value="TESTICULAR SOLUBLE ADENYLYL CYCLASE"/>
    <property type="match status" value="1"/>
</dbReference>
<dbReference type="PROSITE" id="PS50043">
    <property type="entry name" value="HTH_LUXR_2"/>
    <property type="match status" value="1"/>
</dbReference>
<proteinExistence type="predicted"/>
<feature type="domain" description="HTH luxR-type" evidence="3">
    <location>
        <begin position="861"/>
        <end position="926"/>
    </location>
</feature>
<dbReference type="PROSITE" id="PS00622">
    <property type="entry name" value="HTH_LUXR_1"/>
    <property type="match status" value="1"/>
</dbReference>
<comment type="caution">
    <text evidence="4">The sequence shown here is derived from an EMBL/GenBank/DDBJ whole genome shotgun (WGS) entry which is preliminary data.</text>
</comment>
<dbReference type="CDD" id="cd06170">
    <property type="entry name" value="LuxR_C_like"/>
    <property type="match status" value="1"/>
</dbReference>
<dbReference type="SMART" id="SM00421">
    <property type="entry name" value="HTH_LUXR"/>
    <property type="match status" value="1"/>
</dbReference>
<dbReference type="InterPro" id="IPR011990">
    <property type="entry name" value="TPR-like_helical_dom_sf"/>
</dbReference>
<keyword evidence="4" id="KW-0238">DNA-binding</keyword>
<gene>
    <name evidence="4" type="ORF">JOF56_005478</name>
</gene>
<dbReference type="GO" id="GO:0003677">
    <property type="term" value="F:DNA binding"/>
    <property type="evidence" value="ECO:0007669"/>
    <property type="project" value="UniProtKB-KW"/>
</dbReference>
<keyword evidence="5" id="KW-1185">Reference proteome</keyword>
<evidence type="ECO:0000256" key="1">
    <source>
        <dbReference type="ARBA" id="ARBA00022741"/>
    </source>
</evidence>
<accession>A0ABS4TL00</accession>
<dbReference type="InterPro" id="IPR016032">
    <property type="entry name" value="Sig_transdc_resp-reg_C-effctor"/>
</dbReference>
<dbReference type="Pfam" id="PF00196">
    <property type="entry name" value="GerE"/>
    <property type="match status" value="1"/>
</dbReference>
<dbReference type="PRINTS" id="PR00038">
    <property type="entry name" value="HTHLUXR"/>
</dbReference>
<evidence type="ECO:0000259" key="3">
    <source>
        <dbReference type="PROSITE" id="PS50043"/>
    </source>
</evidence>
<organism evidence="4 5">
    <name type="scientific">Kibdelosporangium banguiense</name>
    <dbReference type="NCBI Taxonomy" id="1365924"/>
    <lineage>
        <taxon>Bacteria</taxon>
        <taxon>Bacillati</taxon>
        <taxon>Actinomycetota</taxon>
        <taxon>Actinomycetes</taxon>
        <taxon>Pseudonocardiales</taxon>
        <taxon>Pseudonocardiaceae</taxon>
        <taxon>Kibdelosporangium</taxon>
    </lineage>
</organism>
<reference evidence="4 5" key="1">
    <citation type="submission" date="2021-03" db="EMBL/GenBank/DDBJ databases">
        <title>Sequencing the genomes of 1000 actinobacteria strains.</title>
        <authorList>
            <person name="Klenk H.-P."/>
        </authorList>
    </citation>
    <scope>NUCLEOTIDE SEQUENCE [LARGE SCALE GENOMIC DNA]</scope>
    <source>
        <strain evidence="4 5">DSM 46670</strain>
    </source>
</reference>